<dbReference type="RefSeq" id="XP_013167518.1">
    <property type="nucleotide sequence ID" value="XM_013312064.1"/>
</dbReference>
<organism evidence="1">
    <name type="scientific">Papilio xuthus</name>
    <name type="common">Asian swallowtail butterfly</name>
    <dbReference type="NCBI Taxonomy" id="66420"/>
    <lineage>
        <taxon>Eukaryota</taxon>
        <taxon>Metazoa</taxon>
        <taxon>Ecdysozoa</taxon>
        <taxon>Arthropoda</taxon>
        <taxon>Hexapoda</taxon>
        <taxon>Insecta</taxon>
        <taxon>Pterygota</taxon>
        <taxon>Neoptera</taxon>
        <taxon>Endopterygota</taxon>
        <taxon>Lepidoptera</taxon>
        <taxon>Glossata</taxon>
        <taxon>Ditrysia</taxon>
        <taxon>Papilionoidea</taxon>
        <taxon>Papilionidae</taxon>
        <taxon>Papilioninae</taxon>
        <taxon>Papilio</taxon>
    </lineage>
</organism>
<reference evidence="1" key="1">
    <citation type="submission" date="2025-08" db="UniProtKB">
        <authorList>
            <consortium name="RefSeq"/>
        </authorList>
    </citation>
    <scope>IDENTIFICATION</scope>
</reference>
<gene>
    <name evidence="1" type="primary">LOC106117664</name>
</gene>
<accession>A0AAJ6Z8Z2</accession>
<evidence type="ECO:0000313" key="1">
    <source>
        <dbReference type="RefSeq" id="XP_013167518.1"/>
    </source>
</evidence>
<dbReference type="AlphaFoldDB" id="A0AAJ6Z8Z2"/>
<dbReference type="Proteomes" id="UP000694872">
    <property type="component" value="Unplaced"/>
</dbReference>
<protein>
    <submittedName>
        <fullName evidence="1">Uncharacterized protein LOC106117664</fullName>
    </submittedName>
</protein>
<name>A0AAJ6Z8Z2_PAPXU</name>
<proteinExistence type="predicted"/>
<sequence>MDLATNLKRKKLKTRKCLNKLRKRLFGESDKDISIDGYSVLNKNYSEEYFNTKPNSMTMSHLTSAFLSKAVQSETITRHTLPSKQEKSGTSKNVNDASTMIFNESESSLSQPSIASDNSYNVINPLTEVITTRDNDFFYKSLSRSPSLFSSHKSDRTMVSFIEGLETDSVENLRQSVTSVKSLKNDRQGFGNSLFEKLSHEIIIEENPTTYIKLGHTKYVAASSGVHSSTSTSRSNSPLCRSNFSHVSAACVDDTPEYIYYPHRLNQ</sequence>
<dbReference type="KEGG" id="pxu:106117664"/>
<dbReference type="GeneID" id="106117664"/>